<reference evidence="2 3" key="1">
    <citation type="submission" date="2024-01" db="EMBL/GenBank/DDBJ databases">
        <title>Comparative genomics of Cryptococcus and Kwoniella reveals pathogenesis evolution and contrasting modes of karyotype evolution via chromosome fusion or intercentromeric recombination.</title>
        <authorList>
            <person name="Coelho M.A."/>
            <person name="David-Palma M."/>
            <person name="Shea T."/>
            <person name="Bowers K."/>
            <person name="McGinley-Smith S."/>
            <person name="Mohammad A.W."/>
            <person name="Gnirke A."/>
            <person name="Yurkov A.M."/>
            <person name="Nowrousian M."/>
            <person name="Sun S."/>
            <person name="Cuomo C.A."/>
            <person name="Heitman J."/>
        </authorList>
    </citation>
    <scope>NUCLEOTIDE SEQUENCE [LARGE SCALE GENOMIC DNA]</scope>
    <source>
        <strain evidence="2 3">CBS 6074</strain>
    </source>
</reference>
<dbReference type="GeneID" id="91098030"/>
<dbReference type="AlphaFoldDB" id="A0AAX4K5J7"/>
<name>A0AAX4K5J7_9TREE</name>
<dbReference type="RefSeq" id="XP_066079166.1">
    <property type="nucleotide sequence ID" value="XM_066223069.1"/>
</dbReference>
<evidence type="ECO:0000313" key="2">
    <source>
        <dbReference type="EMBL" id="WWC92404.1"/>
    </source>
</evidence>
<evidence type="ECO:0000313" key="3">
    <source>
        <dbReference type="Proteomes" id="UP001355207"/>
    </source>
</evidence>
<feature type="compositionally biased region" description="Polar residues" evidence="1">
    <location>
        <begin position="287"/>
        <end position="308"/>
    </location>
</feature>
<accession>A0AAX4K5J7</accession>
<proteinExistence type="predicted"/>
<evidence type="ECO:0000256" key="1">
    <source>
        <dbReference type="SAM" id="MobiDB-lite"/>
    </source>
</evidence>
<sequence length="473" mass="50957">MGEYRRIPNLTNPSSPIPKVHVQQHLDDPAIASIGPPSNSGKRGGFGEGFGFGGGIGGGRALGGRGGGRNIGSYGGQMGKFSVRNSGNTPMRFGAEEDRRREDEWRRSDKDNNSRLPRDARDTRRPNYAPREEDTSEPAWMDDITPADPAIVDNAEPLVQFVPGEDMIAAHKRAMRSKDNGGDWRGDVGLPAFFGGDPAIASSSAPAPPPGLKPKSFNAADYLKQAEELSDDEAPLPVSQPAPPASAFSSRFQKFFSPQAESPSATEAKPVEEVKDDRTARLMAPAHTQSYTPSPNDQIRHLSSTSAPNGPPAHLSPNFYGAPDGPPPPSQPPSHANALLQQLYGNSQDRQLPPDPLQLLNQAQRQGYQQPPHMSVPPQFIRPPPNMYHQEESGGDMSSPGYPPQNRQPPFVNGLPPPGFMPPPPPFLHHGPPRPPGYPMPNYPPQHQPPYPPPGSAQQDMLATLFAGLGPRS</sequence>
<keyword evidence="3" id="KW-1185">Reference proteome</keyword>
<feature type="compositionally biased region" description="Basic and acidic residues" evidence="1">
    <location>
        <begin position="269"/>
        <end position="280"/>
    </location>
</feature>
<feature type="region of interest" description="Disordered" evidence="1">
    <location>
        <begin position="1"/>
        <end position="20"/>
    </location>
</feature>
<gene>
    <name evidence="2" type="ORF">L201_007361</name>
</gene>
<feature type="compositionally biased region" description="Polar residues" evidence="1">
    <location>
        <begin position="339"/>
        <end position="350"/>
    </location>
</feature>
<organism evidence="2 3">
    <name type="scientific">Kwoniella dendrophila CBS 6074</name>
    <dbReference type="NCBI Taxonomy" id="1295534"/>
    <lineage>
        <taxon>Eukaryota</taxon>
        <taxon>Fungi</taxon>
        <taxon>Dikarya</taxon>
        <taxon>Basidiomycota</taxon>
        <taxon>Agaricomycotina</taxon>
        <taxon>Tremellomycetes</taxon>
        <taxon>Tremellales</taxon>
        <taxon>Cryptococcaceae</taxon>
        <taxon>Kwoniella</taxon>
    </lineage>
</organism>
<dbReference type="EMBL" id="CP144107">
    <property type="protein sequence ID" value="WWC92404.1"/>
    <property type="molecule type" value="Genomic_DNA"/>
</dbReference>
<feature type="region of interest" description="Disordered" evidence="1">
    <location>
        <begin position="196"/>
        <end position="460"/>
    </location>
</feature>
<dbReference type="Proteomes" id="UP001355207">
    <property type="component" value="Chromosome 10"/>
</dbReference>
<feature type="compositionally biased region" description="Gly residues" evidence="1">
    <location>
        <begin position="42"/>
        <end position="78"/>
    </location>
</feature>
<protein>
    <submittedName>
        <fullName evidence="2">Uncharacterized protein</fullName>
    </submittedName>
</protein>
<feature type="compositionally biased region" description="Basic and acidic residues" evidence="1">
    <location>
        <begin position="94"/>
        <end position="133"/>
    </location>
</feature>
<feature type="region of interest" description="Disordered" evidence="1">
    <location>
        <begin position="27"/>
        <end position="147"/>
    </location>
</feature>
<feature type="compositionally biased region" description="Pro residues" evidence="1">
    <location>
        <begin position="415"/>
        <end position="455"/>
    </location>
</feature>